<dbReference type="Proteomes" id="UP001140453">
    <property type="component" value="Unassembled WGS sequence"/>
</dbReference>
<dbReference type="AlphaFoldDB" id="A0A9W9CU58"/>
<organism evidence="2 3">
    <name type="scientific">Gnomoniopsis smithogilvyi</name>
    <dbReference type="NCBI Taxonomy" id="1191159"/>
    <lineage>
        <taxon>Eukaryota</taxon>
        <taxon>Fungi</taxon>
        <taxon>Dikarya</taxon>
        <taxon>Ascomycota</taxon>
        <taxon>Pezizomycotina</taxon>
        <taxon>Sordariomycetes</taxon>
        <taxon>Sordariomycetidae</taxon>
        <taxon>Diaporthales</taxon>
        <taxon>Gnomoniaceae</taxon>
        <taxon>Gnomoniopsis</taxon>
    </lineage>
</organism>
<evidence type="ECO:0000313" key="2">
    <source>
        <dbReference type="EMBL" id="KAJ4388608.1"/>
    </source>
</evidence>
<proteinExistence type="predicted"/>
<feature type="region of interest" description="Disordered" evidence="1">
    <location>
        <begin position="441"/>
        <end position="474"/>
    </location>
</feature>
<gene>
    <name evidence="2" type="ORF">N0V93_006067</name>
</gene>
<protein>
    <submittedName>
        <fullName evidence="2">Uncharacterized protein</fullName>
    </submittedName>
</protein>
<sequence>MELPKITTWIHAHTGMLHSCPFQMTSDKYIHDYSNSDLGTVLEELSPELLLLIQKSLDSPLDLSRLIAASPVNFRAFQRYSQHILAAVLQNAIHPVSMPSALAVLQVPSPDSGHDSLLSQTLEPFLNTYFSGGYNQLSADRQNLARLQRLYVRASHLVESYAMHAWREVVAVETHGSDSQMKFNHTSNNHIPHPDQSQESSEGNHSRFNLSSQERERLLRAFFRFELYCKVFPDQSNAPTEDGEPSIGATQQRDYFLMNLCPFEVEELACVHHYFSTVIGDFVGHLEDDFVNEILTAAKENVNPAAFTSHRKRRSVSPFSSSTISTTGLSGSREDTSARLRRASPCLDSGTQFAEEETKGRVKTGATDVRWVRAVDLDLYDLDLFCSDAKRRFDRYISYMVSKGIDFLYDLMRADEIERRKMILDNTPVLRVFLPEAIRTIPHQPEDNNHEEDSSGNNDEYTDDEPTHPNRGWLKLRPNSNDYIRDGLSFAPLRARGWVFWDAKRVENPTVDQSLYMARHMDRHRLEELYDRSQRRSGEERLAGVMLPVAERSRIYEKYGSTFDYGYRDDGVASEGGVSNSNHDDGRG</sequence>
<evidence type="ECO:0000256" key="1">
    <source>
        <dbReference type="SAM" id="MobiDB-lite"/>
    </source>
</evidence>
<comment type="caution">
    <text evidence="2">The sequence shown here is derived from an EMBL/GenBank/DDBJ whole genome shotgun (WGS) entry which is preliminary data.</text>
</comment>
<name>A0A9W9CU58_9PEZI</name>
<dbReference type="EMBL" id="JAPEVB010000004">
    <property type="protein sequence ID" value="KAJ4388608.1"/>
    <property type="molecule type" value="Genomic_DNA"/>
</dbReference>
<feature type="compositionally biased region" description="Basic and acidic residues" evidence="1">
    <location>
        <begin position="444"/>
        <end position="453"/>
    </location>
</feature>
<reference evidence="2" key="1">
    <citation type="submission" date="2022-10" db="EMBL/GenBank/DDBJ databases">
        <title>Tapping the CABI collections for fungal endophytes: first genome assemblies for Collariella, Neodidymelliopsis, Ascochyta clinopodiicola, Didymella pomorum, Didymosphaeria variabile, Neocosmospora piperis and Neocucurbitaria cava.</title>
        <authorList>
            <person name="Hill R."/>
        </authorList>
    </citation>
    <scope>NUCLEOTIDE SEQUENCE</scope>
    <source>
        <strain evidence="2">IMI 355082</strain>
    </source>
</reference>
<feature type="region of interest" description="Disordered" evidence="1">
    <location>
        <begin position="177"/>
        <end position="210"/>
    </location>
</feature>
<accession>A0A9W9CU58</accession>
<dbReference type="OrthoDB" id="5304511at2759"/>
<evidence type="ECO:0000313" key="3">
    <source>
        <dbReference type="Proteomes" id="UP001140453"/>
    </source>
</evidence>
<keyword evidence="3" id="KW-1185">Reference proteome</keyword>